<dbReference type="Pfam" id="PF04654">
    <property type="entry name" value="DUF599"/>
    <property type="match status" value="1"/>
</dbReference>
<feature type="transmembrane region" description="Helical" evidence="1">
    <location>
        <begin position="15"/>
        <end position="32"/>
    </location>
</feature>
<reference evidence="2 3" key="1">
    <citation type="submission" date="2016-12" db="EMBL/GenBank/DDBJ databases">
        <title>The draft genome sequence of HSLHS2.</title>
        <authorList>
            <person name="Hu D."/>
            <person name="Wang L."/>
            <person name="Shao Z."/>
        </authorList>
    </citation>
    <scope>NUCLEOTIDE SEQUENCE [LARGE SCALE GENOMIC DNA]</scope>
    <source>
        <strain evidence="2">MCCC 1A06712</strain>
    </source>
</reference>
<keyword evidence="1" id="KW-1133">Transmembrane helix</keyword>
<accession>A0A251WYK1</accession>
<feature type="transmembrane region" description="Helical" evidence="1">
    <location>
        <begin position="116"/>
        <end position="134"/>
    </location>
</feature>
<evidence type="ECO:0008006" key="4">
    <source>
        <dbReference type="Google" id="ProtNLM"/>
    </source>
</evidence>
<evidence type="ECO:0000256" key="1">
    <source>
        <dbReference type="SAM" id="Phobius"/>
    </source>
</evidence>
<keyword evidence="1" id="KW-0812">Transmembrane</keyword>
<dbReference type="InterPro" id="IPR006747">
    <property type="entry name" value="DUF599"/>
</dbReference>
<sequence length="229" mass="25167">MTLIDHLTLLTLSDGFAAIFILLAWAAVGWVIEHPPSTKPSVSSLMASYRSEWMAAFEARDNRIFDAQMMGTLRQGTSFFASTSILAIGGVIALIGNTDQLRGVAQEFANADDPVFVWQLKLILVGFFLTFAFLKFVWAHRLFGYCAVVMGTVQHPGTKGGAHRSEQAAQLNIRASINFTRGLRAMYFALGALGWLMGPIMLILSTVGVLYLLWSREFASAPRDILMNG</sequence>
<feature type="transmembrane region" description="Helical" evidence="1">
    <location>
        <begin position="187"/>
        <end position="214"/>
    </location>
</feature>
<dbReference type="AlphaFoldDB" id="A0A251WYK1"/>
<dbReference type="Proteomes" id="UP000194664">
    <property type="component" value="Unassembled WGS sequence"/>
</dbReference>
<evidence type="ECO:0000313" key="2">
    <source>
        <dbReference type="EMBL" id="OUD09023.1"/>
    </source>
</evidence>
<name>A0A251WYK1_9RHOB</name>
<comment type="caution">
    <text evidence="2">The sequence shown here is derived from an EMBL/GenBank/DDBJ whole genome shotgun (WGS) entry which is preliminary data.</text>
</comment>
<feature type="transmembrane region" description="Helical" evidence="1">
    <location>
        <begin position="78"/>
        <end position="96"/>
    </location>
</feature>
<keyword evidence="3" id="KW-1185">Reference proteome</keyword>
<organism evidence="2 3">
    <name type="scientific">Marivivens niveibacter</name>
    <dbReference type="NCBI Taxonomy" id="1930667"/>
    <lineage>
        <taxon>Bacteria</taxon>
        <taxon>Pseudomonadati</taxon>
        <taxon>Pseudomonadota</taxon>
        <taxon>Alphaproteobacteria</taxon>
        <taxon>Rhodobacterales</taxon>
        <taxon>Paracoccaceae</taxon>
        <taxon>Marivivens group</taxon>
        <taxon>Marivivens</taxon>
    </lineage>
</organism>
<protein>
    <recommendedName>
        <fullName evidence="4">DUF599 domain-containing protein</fullName>
    </recommendedName>
</protein>
<gene>
    <name evidence="2" type="ORF">BVC71_09935</name>
</gene>
<dbReference type="PANTHER" id="PTHR31881:SF6">
    <property type="entry name" value="OS09G0494600 PROTEIN"/>
    <property type="match status" value="1"/>
</dbReference>
<dbReference type="EMBL" id="MSPP01000003">
    <property type="protein sequence ID" value="OUD09023.1"/>
    <property type="molecule type" value="Genomic_DNA"/>
</dbReference>
<dbReference type="OrthoDB" id="9806874at2"/>
<dbReference type="RefSeq" id="WP_086451504.1">
    <property type="nucleotide sequence ID" value="NZ_MSPP01000003.1"/>
</dbReference>
<keyword evidence="1" id="KW-0472">Membrane</keyword>
<proteinExistence type="predicted"/>
<evidence type="ECO:0000313" key="3">
    <source>
        <dbReference type="Proteomes" id="UP000194664"/>
    </source>
</evidence>
<dbReference type="PANTHER" id="PTHR31881">
    <property type="match status" value="1"/>
</dbReference>